<sequence length="80" mass="9066">TIVRTSDPNKLQSFLQTHQEITSHDIPPVRTDAYDIFNRPLNEFSFDISESDSFKTCASTITSSITSKQFKQSDLLNTPI</sequence>
<dbReference type="AlphaFoldDB" id="A0A8S3JIZ0"/>
<reference evidence="1" key="1">
    <citation type="submission" date="2021-02" db="EMBL/GenBank/DDBJ databases">
        <authorList>
            <person name="Nowell W R."/>
        </authorList>
    </citation>
    <scope>NUCLEOTIDE SEQUENCE</scope>
</reference>
<dbReference type="Proteomes" id="UP000681720">
    <property type="component" value="Unassembled WGS sequence"/>
</dbReference>
<comment type="caution">
    <text evidence="1">The sequence shown here is derived from an EMBL/GenBank/DDBJ whole genome shotgun (WGS) entry which is preliminary data.</text>
</comment>
<accession>A0A8S3JIZ0</accession>
<evidence type="ECO:0000313" key="1">
    <source>
        <dbReference type="EMBL" id="CAF5217272.1"/>
    </source>
</evidence>
<name>A0A8S3JIZ0_9BILA</name>
<evidence type="ECO:0000313" key="2">
    <source>
        <dbReference type="Proteomes" id="UP000681720"/>
    </source>
</evidence>
<feature type="non-terminal residue" evidence="1">
    <location>
        <position position="80"/>
    </location>
</feature>
<protein>
    <submittedName>
        <fullName evidence="1">Uncharacterized protein</fullName>
    </submittedName>
</protein>
<proteinExistence type="predicted"/>
<dbReference type="EMBL" id="CAJOBJ010359845">
    <property type="protein sequence ID" value="CAF5217272.1"/>
    <property type="molecule type" value="Genomic_DNA"/>
</dbReference>
<feature type="non-terminal residue" evidence="1">
    <location>
        <position position="1"/>
    </location>
</feature>
<gene>
    <name evidence="1" type="ORF">GIL414_LOCUS82338</name>
</gene>
<organism evidence="1 2">
    <name type="scientific">Rotaria magnacalcarata</name>
    <dbReference type="NCBI Taxonomy" id="392030"/>
    <lineage>
        <taxon>Eukaryota</taxon>
        <taxon>Metazoa</taxon>
        <taxon>Spiralia</taxon>
        <taxon>Gnathifera</taxon>
        <taxon>Rotifera</taxon>
        <taxon>Eurotatoria</taxon>
        <taxon>Bdelloidea</taxon>
        <taxon>Philodinida</taxon>
        <taxon>Philodinidae</taxon>
        <taxon>Rotaria</taxon>
    </lineage>
</organism>